<dbReference type="Proteomes" id="UP000285768">
    <property type="component" value="Chromosome"/>
</dbReference>
<dbReference type="Pfam" id="PF14486">
    <property type="entry name" value="DUF4432"/>
    <property type="match status" value="1"/>
</dbReference>
<organism evidence="2 3">
    <name type="scientific">Leucobacter muris</name>
    <dbReference type="NCBI Taxonomy" id="1935379"/>
    <lineage>
        <taxon>Bacteria</taxon>
        <taxon>Bacillati</taxon>
        <taxon>Actinomycetota</taxon>
        <taxon>Actinomycetes</taxon>
        <taxon>Micrococcales</taxon>
        <taxon>Microbacteriaceae</taxon>
        <taxon>Leucobacter</taxon>
    </lineage>
</organism>
<evidence type="ECO:0000313" key="2">
    <source>
        <dbReference type="EMBL" id="QAB18934.1"/>
    </source>
</evidence>
<sequence>MPAAPLFYGRSPAEARRRTGSPRQLAGIDDLVETQGPARGARRLILTSGAGLTVHVHPDRALDLGAATYRGVPLAWHSPTGFPAPGLTVDSGTEWLRSFGGGLLATCGLDAFGPPSTEAGVDYPMHGRVGGIPATVTRAETTDEEIVVEGEVRQTTVFGENLVLRRRITIPLGTARVVIEDHITNEAAAPAGTMVLYHANIGWPLLDEAAVLTVPSKSVTPRDAAAETGLADWWSISEPVAGYVEQVFKHDFSGCDEAEVAVDNPHLDLRLAIRFDSATLPALHQWKMMGEGHYVLGLEPTNVDWSLGRAAAREAGVLPVLEPGESVDHRVEFVCGPSEIRAASADAGGRSEA</sequence>
<accession>A0ABX5QIJ9</accession>
<proteinExistence type="predicted"/>
<protein>
    <submittedName>
        <fullName evidence="2">DUF4432 family protein</fullName>
    </submittedName>
</protein>
<evidence type="ECO:0000256" key="1">
    <source>
        <dbReference type="SAM" id="MobiDB-lite"/>
    </source>
</evidence>
<dbReference type="EMBL" id="CP035037">
    <property type="protein sequence ID" value="QAB18934.1"/>
    <property type="molecule type" value="Genomic_DNA"/>
</dbReference>
<dbReference type="InterPro" id="IPR027839">
    <property type="entry name" value="DUF4432"/>
</dbReference>
<keyword evidence="3" id="KW-1185">Reference proteome</keyword>
<dbReference type="Gene3D" id="2.70.98.10">
    <property type="match status" value="1"/>
</dbReference>
<evidence type="ECO:0000313" key="3">
    <source>
        <dbReference type="Proteomes" id="UP000285768"/>
    </source>
</evidence>
<reference evidence="2 3" key="1">
    <citation type="submission" date="2019-01" db="EMBL/GenBank/DDBJ databases">
        <title>Leucobacter muris sp. nov. isolated from the nose of a laboratory mouse.</title>
        <authorList>
            <person name="Benga L."/>
            <person name="Sproeer C."/>
            <person name="Schumann P."/>
            <person name="Verbarg S."/>
            <person name="Bunk B."/>
            <person name="Engelhardt E."/>
            <person name="Benten P.M."/>
            <person name="Sager M."/>
        </authorList>
    </citation>
    <scope>NUCLEOTIDE SEQUENCE [LARGE SCALE GENOMIC DNA]</scope>
    <source>
        <strain evidence="2 3">DSM 101948</strain>
    </source>
</reference>
<feature type="region of interest" description="Disordered" evidence="1">
    <location>
        <begin position="1"/>
        <end position="23"/>
    </location>
</feature>
<name>A0ABX5QIJ9_9MICO</name>
<gene>
    <name evidence="2" type="ORF">Leucomu_14340</name>
</gene>
<dbReference type="CDD" id="cd09023">
    <property type="entry name" value="Aldose_epim_Ec_c4013"/>
    <property type="match status" value="1"/>
</dbReference>
<dbReference type="RefSeq" id="WP_128387635.1">
    <property type="nucleotide sequence ID" value="NZ_CP035037.1"/>
</dbReference>
<dbReference type="InterPro" id="IPR014718">
    <property type="entry name" value="GH-type_carb-bd"/>
</dbReference>